<evidence type="ECO:0000313" key="3">
    <source>
        <dbReference type="EMBL" id="KAF4446705.1"/>
    </source>
</evidence>
<dbReference type="Proteomes" id="UP000605986">
    <property type="component" value="Unassembled WGS sequence"/>
</dbReference>
<organism evidence="3 4">
    <name type="scientific">Fusarium austroafricanum</name>
    <dbReference type="NCBI Taxonomy" id="2364996"/>
    <lineage>
        <taxon>Eukaryota</taxon>
        <taxon>Fungi</taxon>
        <taxon>Dikarya</taxon>
        <taxon>Ascomycota</taxon>
        <taxon>Pezizomycotina</taxon>
        <taxon>Sordariomycetes</taxon>
        <taxon>Hypocreomycetidae</taxon>
        <taxon>Hypocreales</taxon>
        <taxon>Nectriaceae</taxon>
        <taxon>Fusarium</taxon>
        <taxon>Fusarium concolor species complex</taxon>
    </lineage>
</organism>
<dbReference type="PANTHER" id="PTHR32387">
    <property type="entry name" value="WU:FJ29H11"/>
    <property type="match status" value="1"/>
</dbReference>
<dbReference type="NCBIfam" id="NF047352">
    <property type="entry name" value="P_loop_sacsin"/>
    <property type="match status" value="1"/>
</dbReference>
<feature type="region of interest" description="Disordered" evidence="1">
    <location>
        <begin position="1243"/>
        <end position="1266"/>
    </location>
</feature>
<gene>
    <name evidence="3" type="ORF">F53441_9638</name>
</gene>
<evidence type="ECO:0000259" key="2">
    <source>
        <dbReference type="Pfam" id="PF06985"/>
    </source>
</evidence>
<evidence type="ECO:0000313" key="4">
    <source>
        <dbReference type="Proteomes" id="UP000605986"/>
    </source>
</evidence>
<reference evidence="3" key="1">
    <citation type="submission" date="2020-01" db="EMBL/GenBank/DDBJ databases">
        <title>Identification and distribution of gene clusters putatively required for synthesis of sphingolipid metabolism inhibitors in phylogenetically diverse species of the filamentous fungus Fusarium.</title>
        <authorList>
            <person name="Kim H.-S."/>
            <person name="Busman M."/>
            <person name="Brown D.W."/>
            <person name="Divon H."/>
            <person name="Uhlig S."/>
            <person name="Proctor R.H."/>
        </authorList>
    </citation>
    <scope>NUCLEOTIDE SEQUENCE</scope>
    <source>
        <strain evidence="3">NRRL 53441</strain>
    </source>
</reference>
<dbReference type="PANTHER" id="PTHR32387:SF0">
    <property type="entry name" value="PROTEIN NO VEIN"/>
    <property type="match status" value="1"/>
</dbReference>
<protein>
    <submittedName>
        <fullName evidence="3">Putative Heterokaryon incompatibility protein</fullName>
    </submittedName>
</protein>
<accession>A0A8H4KAI3</accession>
<dbReference type="InterPro" id="IPR010730">
    <property type="entry name" value="HET"/>
</dbReference>
<feature type="domain" description="Heterokaryon incompatibility" evidence="2">
    <location>
        <begin position="1622"/>
        <end position="1776"/>
    </location>
</feature>
<dbReference type="OrthoDB" id="1262810at2759"/>
<dbReference type="Gene3D" id="3.30.565.10">
    <property type="entry name" value="Histidine kinase-like ATPase, C-terminal domain"/>
    <property type="match status" value="1"/>
</dbReference>
<name>A0A8H4KAI3_9HYPO</name>
<dbReference type="SUPFAM" id="SSF55874">
    <property type="entry name" value="ATPase domain of HSP90 chaperone/DNA topoisomerase II/histidine kinase"/>
    <property type="match status" value="1"/>
</dbReference>
<dbReference type="InterPro" id="IPR052957">
    <property type="entry name" value="Auxin_embryo_med"/>
</dbReference>
<proteinExistence type="predicted"/>
<dbReference type="InterPro" id="IPR036890">
    <property type="entry name" value="HATPase_C_sf"/>
</dbReference>
<evidence type="ECO:0000256" key="1">
    <source>
        <dbReference type="SAM" id="MobiDB-lite"/>
    </source>
</evidence>
<dbReference type="EMBL" id="JAADJG010000445">
    <property type="protein sequence ID" value="KAF4446705.1"/>
    <property type="molecule type" value="Genomic_DNA"/>
</dbReference>
<feature type="compositionally biased region" description="Basic and acidic residues" evidence="1">
    <location>
        <begin position="1250"/>
        <end position="1266"/>
    </location>
</feature>
<dbReference type="Pfam" id="PF06985">
    <property type="entry name" value="HET"/>
    <property type="match status" value="1"/>
</dbReference>
<comment type="caution">
    <text evidence="3">The sequence shown here is derived from an EMBL/GenBank/DDBJ whole genome shotgun (WGS) entry which is preliminary data.</text>
</comment>
<keyword evidence="4" id="KW-1185">Reference proteome</keyword>
<sequence length="2088" mass="238165">MSFQHTNNLRGFSCVPQLHDVPESEVEAKKHIQTLRKERDLEYWSKNARDLGAVIDLLSKDLYQQPFRFIAEFLQNADDAKYSTLDNPTMNITLQNGTIRFDTNEDGFTRTDVEALCRVCSSSKLQPGQSTNQTGEKGIGFKSAFNVADVIWIKSGPYSFKFDANKPLGKVVPIWAEFPQETLSRQTSILLQLRSDSDELELVHEVCNLEAPLLLFLRRIEEIKISVHHTKKSFSTILKRQQTPMTASLLARVVLKGSHSCDYWVSQYHVPKLPYDPRRDGSQGSTISIAFPVKVAPQVSDLETQHVYAFFPIRDYGFKFILQSDFILTASREDIENGSEWNKALRDQIPLALLKAINQFNQHDAYTSWLPYVAFDHQRHGFFQDLGQSTLRLLAKEPILKSFQGHWESPSKLTRIPKELADQEGHSMIIPRYSQYTLISQDYEPQDARTLASLGVETLSDDGFLGDLSNFISQYPTLFQAHPLKWHSRLAQILLALYQTHKAQILALPIVHLKDGRWITPHAGQLLLPLKSSLLTVPKGIPAFEVHPDFVRDDRLFQLLGCFGIRESGSRIVCDIIAEMHTRMKKPPKEINSKDLVSQVLFLFRARWKPLSDINRIWLVAEDDSRHPSSQVYIDTDLAYSASEVFQHHRSRFHFLHKSYRNAMERDRGWIEWMEEALEVARVPRLLSTTWGDERRYSIADDLWFLLRHYKPKIILEILRHHWPTYSPLIQGASEQATRVEKETTDTINAQKDLQRHLRASIECMEAFCHGGYMMKLSRTYVPRKNVLLGLGYQLSVANDPAIISSVKLGMKSTNEHHFLDLENPEDESWDFLHNFGVIVLLKPAQFIARLMSLQGSNITKDLASTLYEQIMACKDESDLGSIRRAFSEAELILIPSEKDLSDNQVLRWVTADECVWEGPSCLQKIPCLGMYYPSHEGFFRNLLNIQDANLKTLVSEIGKITLTDSLGYIRKLLETTGHYTHAASYSDLKDNRIFSRLREHKMWPVSSGEPRHEFDRLMDSKEAWYIPDHEHLRSCFRGKLPFLSFDPTTLAILRPLFELLGVEKRLISAASRSKSTTDGGIRPIQYYTQILTQKSKLIARLVPITNPDRERILGHLHDIRVYQCERILNKWTVVTQTGDIVEGRVEPGRVCLTQRPGGLDIYLCHEDCSILSPPLELTEDLASFCGIKNLEHRQLLTHILVQQDVRRITRDLDRRGVSNDVTGFDDQLEPPDEGSTQAYQGGSAGFFSAKRDMSPPHMLDKDGSHISKTEKYPFESQLGEPQVSERIESHKTDDLDVKNLGVVNESGTENHANDPGDLPVQLNNALINAISTTDTTFPGSSWRSTRGLAWPKDQKRYKLMTLGPMGSSIEYGVMATSIPFSYSLSGTHESEDNFLGQLYVSEALGEILRGDYNPSEHWTSDLRRKASHKPFEGDDPSISTFTIRDKNDRLRGFLLQHGFDVQQLATSSTFHIETVVSDESFDSGFRLHSSQAKKFNQAQSLSLAKKSDHRHAELFILAFVAKLNSKPTIAFFADPWSLYNRNMLSLEALSGYWAHFSEKTPSINVCSALQMIPRSSSTTRTYEYRTLQFREIRLLKLSHGSCDMPLYGTIYHAPVDSTESYRALSYVWGTVNLDLAPYYINTPDGRITISLSLYLGLRAIRDASDEIILWIDAICINQMSNTEKAIQIRLLSSIFQSASQVVAWLGPEGDNSSVVINKLNSVAQHKKSSYWPKVLRGNELDLFEIHLKGFNEDLWASLDAFLDRPWFKRAWIVQELVLSRNVLLVCGQSQIGWDDFFDALKLCERGLNLGSDNRLEETRLLPHAGWAYALGITRNSLIYQKRKFGLLNLFEVFSHCQAKHRIDKLFSLLGIACDSTEKALDPDYDSPESTVILRYAKCFVQRGQVMDLLSRAGASGSYKSCSWIPNWTGQCFPPSITTWETQKGDFYAGGKNYPDATVQQPRLSDPCVLQIRGYTVDTIVFTADIHTSVNIRTEFHSVAQRYRQLLEFVQDYPSGESKLDILLRLPIGDAKRPHLESTVDKLRAYREFADEKPQEWPIDLRELVWGTKRRGSEGEAVALRCRFLHDE</sequence>